<dbReference type="STRING" id="646529.Desaci_1723"/>
<feature type="transmembrane region" description="Helical" evidence="1">
    <location>
        <begin position="6"/>
        <end position="25"/>
    </location>
</feature>
<dbReference type="SMART" id="SM00091">
    <property type="entry name" value="PAS"/>
    <property type="match status" value="3"/>
</dbReference>
<dbReference type="InterPro" id="IPR006674">
    <property type="entry name" value="HD_domain"/>
</dbReference>
<dbReference type="InterPro" id="IPR037522">
    <property type="entry name" value="HD_GYP_dom"/>
</dbReference>
<dbReference type="InterPro" id="IPR000160">
    <property type="entry name" value="GGDEF_dom"/>
</dbReference>
<evidence type="ECO:0000313" key="8">
    <source>
        <dbReference type="Proteomes" id="UP000002892"/>
    </source>
</evidence>
<dbReference type="Pfam" id="PF00990">
    <property type="entry name" value="GGDEF"/>
    <property type="match status" value="1"/>
</dbReference>
<dbReference type="KEGG" id="dai:Desaci_1723"/>
<dbReference type="GO" id="GO:0006355">
    <property type="term" value="P:regulation of DNA-templated transcription"/>
    <property type="evidence" value="ECO:0007669"/>
    <property type="project" value="InterPro"/>
</dbReference>
<dbReference type="HOGENOM" id="CLU_000445_92_5_9"/>
<dbReference type="Pfam" id="PF13487">
    <property type="entry name" value="HD_5"/>
    <property type="match status" value="1"/>
</dbReference>
<keyword evidence="1" id="KW-0812">Transmembrane</keyword>
<evidence type="ECO:0000313" key="7">
    <source>
        <dbReference type="EMBL" id="AFM40711.1"/>
    </source>
</evidence>
<evidence type="ECO:0000259" key="2">
    <source>
        <dbReference type="PROSITE" id="PS50112"/>
    </source>
</evidence>
<feature type="domain" description="GGDEF" evidence="4">
    <location>
        <begin position="446"/>
        <end position="581"/>
    </location>
</feature>
<dbReference type="SUPFAM" id="SSF109604">
    <property type="entry name" value="HD-domain/PDEase-like"/>
    <property type="match status" value="1"/>
</dbReference>
<keyword evidence="1" id="KW-1133">Transmembrane helix</keyword>
<evidence type="ECO:0000259" key="4">
    <source>
        <dbReference type="PROSITE" id="PS50887"/>
    </source>
</evidence>
<dbReference type="SMART" id="SM00471">
    <property type="entry name" value="HDc"/>
    <property type="match status" value="1"/>
</dbReference>
<dbReference type="SMART" id="SM00267">
    <property type="entry name" value="GGDEF"/>
    <property type="match status" value="1"/>
</dbReference>
<evidence type="ECO:0000259" key="3">
    <source>
        <dbReference type="PROSITE" id="PS50113"/>
    </source>
</evidence>
<dbReference type="InterPro" id="IPR000014">
    <property type="entry name" value="PAS"/>
</dbReference>
<evidence type="ECO:0000259" key="5">
    <source>
        <dbReference type="PROSITE" id="PS51831"/>
    </source>
</evidence>
<proteinExistence type="predicted"/>
<dbReference type="InterPro" id="IPR043128">
    <property type="entry name" value="Rev_trsase/Diguanyl_cyclase"/>
</dbReference>
<dbReference type="PROSITE" id="PS50112">
    <property type="entry name" value="PAS"/>
    <property type="match status" value="2"/>
</dbReference>
<dbReference type="SUPFAM" id="SSF55785">
    <property type="entry name" value="PYP-like sensor domain (PAS domain)"/>
    <property type="match status" value="3"/>
</dbReference>
<accession>I4D4I7</accession>
<dbReference type="PROSITE" id="PS51832">
    <property type="entry name" value="HD_GYP"/>
    <property type="match status" value="1"/>
</dbReference>
<dbReference type="AlphaFoldDB" id="I4D4I7"/>
<dbReference type="EMBL" id="CP003639">
    <property type="protein sequence ID" value="AFM40711.1"/>
    <property type="molecule type" value="Genomic_DNA"/>
</dbReference>
<dbReference type="eggNOG" id="COG2199">
    <property type="taxonomic scope" value="Bacteria"/>
</dbReference>
<feature type="domain" description="HD" evidence="5">
    <location>
        <begin position="589"/>
        <end position="711"/>
    </location>
</feature>
<dbReference type="PANTHER" id="PTHR43155">
    <property type="entry name" value="CYCLIC DI-GMP PHOSPHODIESTERASE PA4108-RELATED"/>
    <property type="match status" value="1"/>
</dbReference>
<dbReference type="PROSITE" id="PS50113">
    <property type="entry name" value="PAC"/>
    <property type="match status" value="2"/>
</dbReference>
<feature type="domain" description="PAC" evidence="3">
    <location>
        <begin position="367"/>
        <end position="417"/>
    </location>
</feature>
<evidence type="ECO:0000259" key="6">
    <source>
        <dbReference type="PROSITE" id="PS51832"/>
    </source>
</evidence>
<feature type="domain" description="HD-GYP" evidence="6">
    <location>
        <begin position="567"/>
        <end position="755"/>
    </location>
</feature>
<organism evidence="7 8">
    <name type="scientific">Desulfosporosinus acidiphilus (strain DSM 22704 / JCM 16185 / SJ4)</name>
    <dbReference type="NCBI Taxonomy" id="646529"/>
    <lineage>
        <taxon>Bacteria</taxon>
        <taxon>Bacillati</taxon>
        <taxon>Bacillota</taxon>
        <taxon>Clostridia</taxon>
        <taxon>Eubacteriales</taxon>
        <taxon>Desulfitobacteriaceae</taxon>
        <taxon>Desulfosporosinus</taxon>
    </lineage>
</organism>
<protein>
    <submittedName>
        <fullName evidence="7">PAS domain S-box/diguanylate cyclase (GGDEF) domain-containing protein</fullName>
    </submittedName>
</protein>
<dbReference type="PROSITE" id="PS51831">
    <property type="entry name" value="HD"/>
    <property type="match status" value="1"/>
</dbReference>
<dbReference type="Gene3D" id="1.10.3210.10">
    <property type="entry name" value="Hypothetical protein af1432"/>
    <property type="match status" value="1"/>
</dbReference>
<dbReference type="SMART" id="SM00086">
    <property type="entry name" value="PAC"/>
    <property type="match status" value="2"/>
</dbReference>
<feature type="domain" description="PAS" evidence="2">
    <location>
        <begin position="42"/>
        <end position="112"/>
    </location>
</feature>
<sequence>MQNLYLAIVAIMIITISSLIFLYLYKEKKKETSFLNSQLKFKQEIFIEIFNNSQNGILIVDQKGTILNFNKPFERIFEFKESEIVGLNVGDVIFGSERNEFLDIRNKVIQGKAIMSNTLCLERNGLSTEVRLLAFPVKLEMGEMRICLVFNALAYTNSSLKDLELQKVYFRQLFENSPEAICILDTEDRFVDVNHAFEQVFGYTKEELINSSINDAIVSARLKAEATELSENVIKGNIVDYETLRSRKDGSYVNVHILGYPLIFEDKKIGVFGIYKDITEQKRAEEALKESEHTFRTLFEGSSDAILILDDNKFVDCNPATMELLGYDSKENIIDRYIWELSPEFQAKGLSSKENALEIIRTTDRNKKFEWLLEKKDGTIVPVEAMLTSILLNEKKVFHVLLRDISERKKMEQRFEYLSYHDFLTGLYNRRFFEEELRRLDVKRNYPLTVVYVDVNGLKLINDSFGHSMGDDLLKTVAEVIKGACRSDDIIARLGGDEFVLLLPNTKACDAELILKRIKALASQEKVGNIALSVSFGYETKNYEGENIHEILKKAEDYMYKKKLYERPSMRGKTISAIINTLHEKNRREDQHSHRVSALCERIGMALDLPEGQLEELKTVGLLHDIGKIAIEETILNKPGKLTEGEWEKIKRHPEIGYRILNSVHEMSEMADYVLSHHERWDGGGYPKGLKGIAIPLQSRIIAIADTYDAMTSERSYRKALSEKIALEELQGNAGIQFDPELVEVFIKKVERNLA</sequence>
<gene>
    <name evidence="7" type="ordered locus">Desaci_1723</name>
</gene>
<dbReference type="SUPFAM" id="SSF55073">
    <property type="entry name" value="Nucleotide cyclase"/>
    <property type="match status" value="1"/>
</dbReference>
<dbReference type="PANTHER" id="PTHR43155:SF2">
    <property type="entry name" value="CYCLIC DI-GMP PHOSPHODIESTERASE PA4108"/>
    <property type="match status" value="1"/>
</dbReference>
<dbReference type="RefSeq" id="WP_014826717.1">
    <property type="nucleotide sequence ID" value="NC_018068.1"/>
</dbReference>
<dbReference type="CDD" id="cd00077">
    <property type="entry name" value="HDc"/>
    <property type="match status" value="1"/>
</dbReference>
<dbReference type="Gene3D" id="3.30.70.270">
    <property type="match status" value="1"/>
</dbReference>
<feature type="domain" description="PAS" evidence="2">
    <location>
        <begin position="166"/>
        <end position="237"/>
    </location>
</feature>
<dbReference type="InterPro" id="IPR035965">
    <property type="entry name" value="PAS-like_dom_sf"/>
</dbReference>
<dbReference type="Pfam" id="PF13426">
    <property type="entry name" value="PAS_9"/>
    <property type="match status" value="2"/>
</dbReference>
<keyword evidence="8" id="KW-1185">Reference proteome</keyword>
<dbReference type="InterPro" id="IPR003607">
    <property type="entry name" value="HD/PDEase_dom"/>
</dbReference>
<dbReference type="CDD" id="cd01949">
    <property type="entry name" value="GGDEF"/>
    <property type="match status" value="1"/>
</dbReference>
<dbReference type="Proteomes" id="UP000002892">
    <property type="component" value="Chromosome"/>
</dbReference>
<dbReference type="Pfam" id="PF00989">
    <property type="entry name" value="PAS"/>
    <property type="match status" value="1"/>
</dbReference>
<dbReference type="InterPro" id="IPR013767">
    <property type="entry name" value="PAS_fold"/>
</dbReference>
<dbReference type="NCBIfam" id="TIGR00254">
    <property type="entry name" value="GGDEF"/>
    <property type="match status" value="1"/>
</dbReference>
<dbReference type="PROSITE" id="PS50887">
    <property type="entry name" value="GGDEF"/>
    <property type="match status" value="1"/>
</dbReference>
<dbReference type="InterPro" id="IPR001610">
    <property type="entry name" value="PAC"/>
</dbReference>
<dbReference type="Gene3D" id="3.30.450.20">
    <property type="entry name" value="PAS domain"/>
    <property type="match status" value="3"/>
</dbReference>
<name>I4D4I7_DESAJ</name>
<dbReference type="CDD" id="cd00130">
    <property type="entry name" value="PAS"/>
    <property type="match status" value="3"/>
</dbReference>
<reference evidence="7 8" key="1">
    <citation type="journal article" date="2012" name="J. Bacteriol.">
        <title>Complete genome sequences of Desulfosporosinus orientis DSM765T, Desulfosporosinus youngiae DSM17734T, Desulfosporosinus meridiei DSM13257T, and Desulfosporosinus acidiphilus DSM22704T.</title>
        <authorList>
            <person name="Pester M."/>
            <person name="Brambilla E."/>
            <person name="Alazard D."/>
            <person name="Rattei T."/>
            <person name="Weinmaier T."/>
            <person name="Han J."/>
            <person name="Lucas S."/>
            <person name="Lapidus A."/>
            <person name="Cheng J.F."/>
            <person name="Goodwin L."/>
            <person name="Pitluck S."/>
            <person name="Peters L."/>
            <person name="Ovchinnikova G."/>
            <person name="Teshima H."/>
            <person name="Detter J.C."/>
            <person name="Han C.S."/>
            <person name="Tapia R."/>
            <person name="Land M.L."/>
            <person name="Hauser L."/>
            <person name="Kyrpides N.C."/>
            <person name="Ivanova N.N."/>
            <person name="Pagani I."/>
            <person name="Huntmann M."/>
            <person name="Wei C.L."/>
            <person name="Davenport K.W."/>
            <person name="Daligault H."/>
            <person name="Chain P.S."/>
            <person name="Chen A."/>
            <person name="Mavromatis K."/>
            <person name="Markowitz V."/>
            <person name="Szeto E."/>
            <person name="Mikhailova N."/>
            <person name="Pati A."/>
            <person name="Wagner M."/>
            <person name="Woyke T."/>
            <person name="Ollivier B."/>
            <person name="Klenk H.P."/>
            <person name="Spring S."/>
            <person name="Loy A."/>
        </authorList>
    </citation>
    <scope>NUCLEOTIDE SEQUENCE [LARGE SCALE GENOMIC DNA]</scope>
    <source>
        <strain evidence="8">DSM 22704 / JCM 16185 / SJ4</strain>
    </source>
</reference>
<dbReference type="NCBIfam" id="TIGR00229">
    <property type="entry name" value="sensory_box"/>
    <property type="match status" value="3"/>
</dbReference>
<feature type="domain" description="PAC" evidence="3">
    <location>
        <begin position="237"/>
        <end position="290"/>
    </location>
</feature>
<dbReference type="InterPro" id="IPR029787">
    <property type="entry name" value="Nucleotide_cyclase"/>
</dbReference>
<dbReference type="InterPro" id="IPR000700">
    <property type="entry name" value="PAS-assoc_C"/>
</dbReference>
<evidence type="ECO:0000256" key="1">
    <source>
        <dbReference type="SAM" id="Phobius"/>
    </source>
</evidence>
<keyword evidence="1" id="KW-0472">Membrane</keyword>
<dbReference type="eggNOG" id="COG2206">
    <property type="taxonomic scope" value="Bacteria"/>
</dbReference>